<gene>
    <name evidence="4" type="ORF">HPS55_02450</name>
</gene>
<evidence type="ECO:0000259" key="2">
    <source>
        <dbReference type="Pfam" id="PF07705"/>
    </source>
</evidence>
<dbReference type="Gene3D" id="2.60.40.10">
    <property type="entry name" value="Immunoglobulins"/>
    <property type="match status" value="2"/>
</dbReference>
<dbReference type="EMBL" id="JABKKE010000002">
    <property type="protein sequence ID" value="NPE13200.1"/>
    <property type="molecule type" value="Genomic_DNA"/>
</dbReference>
<evidence type="ECO:0000313" key="5">
    <source>
        <dbReference type="Proteomes" id="UP001193734"/>
    </source>
</evidence>
<feature type="domain" description="CARDB" evidence="2">
    <location>
        <begin position="972"/>
        <end position="1057"/>
    </location>
</feature>
<protein>
    <recommendedName>
        <fullName evidence="6">CARDB domain-containing protein</fullName>
    </recommendedName>
</protein>
<feature type="chain" id="PRO_5047505168" description="CARDB domain-containing protein" evidence="1">
    <location>
        <begin position="20"/>
        <end position="1421"/>
    </location>
</feature>
<reference evidence="4 5" key="1">
    <citation type="submission" date="2020-05" db="EMBL/GenBank/DDBJ databases">
        <title>Distinct polysaccharide utilization as determinants for interspecies competition between intestinal Prevotella spp.</title>
        <authorList>
            <person name="Galvez E.J.C."/>
            <person name="Iljazovic A."/>
            <person name="Strowig T."/>
        </authorList>
    </citation>
    <scope>NUCLEOTIDE SEQUENCE [LARGE SCALE GENOMIC DNA]</scope>
    <source>
        <strain evidence="4 5">PROD</strain>
    </source>
</reference>
<organism evidence="4 5">
    <name type="scientific">Xylanibacter rodentium</name>
    <dbReference type="NCBI Taxonomy" id="2736289"/>
    <lineage>
        <taxon>Bacteria</taxon>
        <taxon>Pseudomonadati</taxon>
        <taxon>Bacteroidota</taxon>
        <taxon>Bacteroidia</taxon>
        <taxon>Bacteroidales</taxon>
        <taxon>Prevotellaceae</taxon>
        <taxon>Xylanibacter</taxon>
    </lineage>
</organism>
<feature type="signal peptide" evidence="1">
    <location>
        <begin position="1"/>
        <end position="19"/>
    </location>
</feature>
<dbReference type="Gene3D" id="2.60.120.200">
    <property type="match status" value="2"/>
</dbReference>
<dbReference type="RefSeq" id="WP_172176838.1">
    <property type="nucleotide sequence ID" value="NZ_CASGIA010000001.1"/>
</dbReference>
<dbReference type="InterPro" id="IPR011635">
    <property type="entry name" value="CARDB"/>
</dbReference>
<evidence type="ECO:0008006" key="6">
    <source>
        <dbReference type="Google" id="ProtNLM"/>
    </source>
</evidence>
<dbReference type="Proteomes" id="UP001193734">
    <property type="component" value="Unassembled WGS sequence"/>
</dbReference>
<dbReference type="GeneID" id="82156617"/>
<evidence type="ECO:0000313" key="4">
    <source>
        <dbReference type="EMBL" id="NPE13200.1"/>
    </source>
</evidence>
<dbReference type="InterPro" id="IPR013783">
    <property type="entry name" value="Ig-like_fold"/>
</dbReference>
<feature type="domain" description="Rhamnogalacturonan I lyase beta-sheet" evidence="3">
    <location>
        <begin position="1288"/>
        <end position="1342"/>
    </location>
</feature>
<comment type="caution">
    <text evidence="4">The sequence shown here is derived from an EMBL/GenBank/DDBJ whole genome shotgun (WGS) entry which is preliminary data.</text>
</comment>
<name>A0ABX2AS16_9BACT</name>
<accession>A0ABX2AS16</accession>
<proteinExistence type="predicted"/>
<evidence type="ECO:0000256" key="1">
    <source>
        <dbReference type="SAM" id="SignalP"/>
    </source>
</evidence>
<dbReference type="Pfam" id="PF07705">
    <property type="entry name" value="CARDB"/>
    <property type="match status" value="1"/>
</dbReference>
<dbReference type="InterPro" id="IPR041624">
    <property type="entry name" value="RGI_lyase"/>
</dbReference>
<keyword evidence="1" id="KW-0732">Signal</keyword>
<dbReference type="Pfam" id="PF18370">
    <property type="entry name" value="RGI_lyase"/>
    <property type="match status" value="1"/>
</dbReference>
<evidence type="ECO:0000259" key="3">
    <source>
        <dbReference type="Pfam" id="PF18370"/>
    </source>
</evidence>
<keyword evidence="5" id="KW-1185">Reference proteome</keyword>
<sequence>MKRLFTIALIVMVTSLTFAQAPLAKKKVASVNRLERLADVNALAKKAKEAKELKAAMAEKAAAADETASSVLRKSSVKRGFFNSVKEGKVIGNLPLGSYRSEVSNRPYRSSVRKTITQEGNVTVTTDANGIILDVAGVEPKLYQRATTGTAYFNNNGQFGIASQSGMVTIVEDGANVYIKNPITRYTTGAWVKGTKSGNVITVSTRQPLNYIAQYGATISLRWGFIGSTDSKIHAADDHAEAITFTVDGNVLTLEGTTAFDGTADAYFIGAFWDDDNSFSGYGDAETVLTYDPSYVAPSTELVTLPAGVEYTGWYMNCVSLSNTGETPVKNQKVNVAFAGNDVYVQGISADFPDAWVKGTIEGTNIKFDKFQYVGDYSSYNCWLIGVNTEDESIEDAIATYDAQAKTITFTNYVLVNADAFEIYYLNWFVDVVVSADELVYQEPVITDLTAALPYTNTFDTEAEQAQAAIYDANDDKSTFTFDEHSTTKSKVARYRYSTKNTADDYLVFPGVELKAGTKYKVSLDAAAYGPSYPERLEVVAGKEAKVSQLTIPVIAATVVADKEFNTLSNAEFTVEEDGTYYIAVHAISDMNQYYLYVDNFSVSELDASAPSEVSDLDVVADAQGANKAVVTFTVPSHTVSGTAITDKIDVVVKRDGEEILSEAKTAGENVVINDEVDAAGYYTYSVATSYTGHFGSAVTKKVYIGYDTPDIVNNITVADKSGSVAIAWEAPAGGAEGYIVNPADYKYNVYPAEIVEFFGMQFPMADHENPYATGLNETSANVVFDTNSGEHGFSYFAVTAENTTGESDDAYGAVVTGAPYEMPLFETVANGKLSYWWGTAVDQTNKLYEGGIYVSQNSSDGDGSCFEMYAKTAGWMNLQSGKIALAGTANPTLTFDYSAGGAVPLTVSIITPNDVKDIATLTAGSNFAPATISLVEFANEDWVRFAITGTFSKKDSAYIDNIRVYNMLDNNLVAKGITAPSKVQAGEDVTVAVTVENQGSKAADAYTVDLYCNDIKVQSVPGTALAANAKTTFTFTEQTNVMTASELVWKAVVEFADDNDKSDNTTSTVKTVVKTTNYPAVTDLTGAQNGNNVNLTWSEPDMSALAVEPVTDSFEDYEAFGVNTAGDWSFVDVDGSVTYGFENIQFPNMYSEMAYIVLDGSYSSFDETFAAHTGNKYMASFAAEKATNNDWMISPELSGDAQRVSFFARTYTAQYGAESFEFYYSTTGKDIADFVKVDGVAEVPEDWTEFTFDVPAGAKYFAIRCTSADRFIFLVDDVTYTPAGLSADDLSLVGYNVYRDGVKLTAEPVAESAYVDASVSDGEHSYVVTVVYDKGESAASNVFTIGVVDGINSVINASAKVSAVGRIITVTGAEGEQMSIITADGKTIFDGKAADVTRVSVNGGVYIVKVGKTVTKAVVK</sequence>